<dbReference type="RefSeq" id="WP_197661923.1">
    <property type="nucleotide sequence ID" value="NZ_JAEAGR010000013.1"/>
</dbReference>
<keyword evidence="3" id="KW-1185">Reference proteome</keyword>
<proteinExistence type="predicted"/>
<dbReference type="Proteomes" id="UP000623269">
    <property type="component" value="Unassembled WGS sequence"/>
</dbReference>
<evidence type="ECO:0000313" key="3">
    <source>
        <dbReference type="Proteomes" id="UP000623269"/>
    </source>
</evidence>
<keyword evidence="1" id="KW-0472">Membrane</keyword>
<gene>
    <name evidence="2" type="ORF">I5677_12315</name>
</gene>
<protein>
    <submittedName>
        <fullName evidence="2">Uncharacterized protein</fullName>
    </submittedName>
</protein>
<comment type="caution">
    <text evidence="2">The sequence shown here is derived from an EMBL/GenBank/DDBJ whole genome shotgun (WGS) entry which is preliminary data.</text>
</comment>
<reference evidence="2" key="1">
    <citation type="submission" date="2020-12" db="EMBL/GenBank/DDBJ databases">
        <title>M. sibirica DSM 26468T genome.</title>
        <authorList>
            <person name="Thieme N."/>
            <person name="Rettenmaier R."/>
            <person name="Zverlov V."/>
            <person name="Liebl W."/>
        </authorList>
    </citation>
    <scope>NUCLEOTIDE SEQUENCE</scope>
    <source>
        <strain evidence="2">DSM 26468</strain>
    </source>
</reference>
<keyword evidence="1" id="KW-0812">Transmembrane</keyword>
<accession>A0A8J7L327</accession>
<evidence type="ECO:0000256" key="1">
    <source>
        <dbReference type="SAM" id="Phobius"/>
    </source>
</evidence>
<dbReference type="AlphaFoldDB" id="A0A8J7L327"/>
<dbReference type="EMBL" id="JAEAGR010000013">
    <property type="protein sequence ID" value="MBH1941678.1"/>
    <property type="molecule type" value="Genomic_DNA"/>
</dbReference>
<organism evidence="2 3">
    <name type="scientific">Mobilitalea sibirica</name>
    <dbReference type="NCBI Taxonomy" id="1462919"/>
    <lineage>
        <taxon>Bacteria</taxon>
        <taxon>Bacillati</taxon>
        <taxon>Bacillota</taxon>
        <taxon>Clostridia</taxon>
        <taxon>Lachnospirales</taxon>
        <taxon>Lachnospiraceae</taxon>
        <taxon>Mobilitalea</taxon>
    </lineage>
</organism>
<sequence>MIKTKQQIQQLAAFFILVIGIAAIVLLTGAMVNQFIKPGTYLSGMAVAGIALYFDAGWIDKHFIDGEWI</sequence>
<feature type="transmembrane region" description="Helical" evidence="1">
    <location>
        <begin position="12"/>
        <end position="32"/>
    </location>
</feature>
<evidence type="ECO:0000313" key="2">
    <source>
        <dbReference type="EMBL" id="MBH1941678.1"/>
    </source>
</evidence>
<keyword evidence="1" id="KW-1133">Transmembrane helix</keyword>
<name>A0A8J7L327_9FIRM</name>